<evidence type="ECO:0000256" key="1">
    <source>
        <dbReference type="ARBA" id="ARBA00005058"/>
    </source>
</evidence>
<dbReference type="UniPathway" id="UPA00606"/>
<dbReference type="PANTHER" id="PTHR11904:SF9">
    <property type="entry name" value="PURINE NUCLEOSIDE PHOSPHORYLASE-RELATED"/>
    <property type="match status" value="1"/>
</dbReference>
<evidence type="ECO:0000313" key="14">
    <source>
        <dbReference type="WBParaSite" id="NBR_0000213801-mRNA-1"/>
    </source>
</evidence>
<accession>A0A0N4XHY6</accession>
<dbReference type="Gene3D" id="3.40.50.1580">
    <property type="entry name" value="Nucleoside phosphorylase domain"/>
    <property type="match status" value="1"/>
</dbReference>
<dbReference type="NCBIfam" id="TIGR01697">
    <property type="entry name" value="PNPH-PUNA-XAPA"/>
    <property type="match status" value="1"/>
</dbReference>
<protein>
    <recommendedName>
        <fullName evidence="3">purine-nucleoside phosphorylase</fullName>
        <ecNumber evidence="3">2.4.2.1</ecNumber>
    </recommendedName>
    <alternativeName>
        <fullName evidence="10">Inosine-guanosine phosphorylase</fullName>
    </alternativeName>
</protein>
<dbReference type="EMBL" id="UYSL01002235">
    <property type="protein sequence ID" value="VDL65728.1"/>
    <property type="molecule type" value="Genomic_DNA"/>
</dbReference>
<keyword evidence="4" id="KW-0328">Glycosyltransferase</keyword>
<reference evidence="12 13" key="2">
    <citation type="submission" date="2018-11" db="EMBL/GenBank/DDBJ databases">
        <authorList>
            <consortium name="Pathogen Informatics"/>
        </authorList>
    </citation>
    <scope>NUCLEOTIDE SEQUENCE [LARGE SCALE GENOMIC DNA]</scope>
</reference>
<dbReference type="EC" id="2.4.2.1" evidence="3"/>
<dbReference type="GO" id="GO:0009116">
    <property type="term" value="P:nucleoside metabolic process"/>
    <property type="evidence" value="ECO:0007669"/>
    <property type="project" value="InterPro"/>
</dbReference>
<comment type="similarity">
    <text evidence="2">Belongs to the PNP/MTAP phosphorylase family.</text>
</comment>
<evidence type="ECO:0000256" key="9">
    <source>
        <dbReference type="ARBA" id="ARBA00023970"/>
    </source>
</evidence>
<keyword evidence="5" id="KW-0808">Transferase</keyword>
<dbReference type="Pfam" id="PF01048">
    <property type="entry name" value="PNP_UDP_1"/>
    <property type="match status" value="1"/>
</dbReference>
<dbReference type="OMA" id="TTRICAQ"/>
<evidence type="ECO:0000256" key="3">
    <source>
        <dbReference type="ARBA" id="ARBA00011886"/>
    </source>
</evidence>
<comment type="catalytic activity">
    <reaction evidence="9">
        <text>guanosine + phosphate = alpha-D-ribose 1-phosphate + guanine</text>
        <dbReference type="Rhea" id="RHEA:13233"/>
        <dbReference type="ChEBI" id="CHEBI:16235"/>
        <dbReference type="ChEBI" id="CHEBI:16750"/>
        <dbReference type="ChEBI" id="CHEBI:43474"/>
        <dbReference type="ChEBI" id="CHEBI:57720"/>
        <dbReference type="EC" id="2.4.2.1"/>
    </reaction>
</comment>
<evidence type="ECO:0000313" key="13">
    <source>
        <dbReference type="Proteomes" id="UP000271162"/>
    </source>
</evidence>
<dbReference type="AlphaFoldDB" id="A0A0N4XHY6"/>
<dbReference type="InterPro" id="IPR011268">
    <property type="entry name" value="Purine_phosphorylase"/>
</dbReference>
<evidence type="ECO:0000256" key="7">
    <source>
        <dbReference type="ARBA" id="ARBA00023929"/>
    </source>
</evidence>
<comment type="catalytic activity">
    <reaction evidence="6">
        <text>inosine + phosphate = alpha-D-ribose 1-phosphate + hypoxanthine</text>
        <dbReference type="Rhea" id="RHEA:27646"/>
        <dbReference type="ChEBI" id="CHEBI:17368"/>
        <dbReference type="ChEBI" id="CHEBI:17596"/>
        <dbReference type="ChEBI" id="CHEBI:43474"/>
        <dbReference type="ChEBI" id="CHEBI:57720"/>
        <dbReference type="EC" id="2.4.2.1"/>
    </reaction>
</comment>
<evidence type="ECO:0000256" key="4">
    <source>
        <dbReference type="ARBA" id="ARBA00022676"/>
    </source>
</evidence>
<dbReference type="Proteomes" id="UP000271162">
    <property type="component" value="Unassembled WGS sequence"/>
</dbReference>
<feature type="domain" description="Nucleoside phosphorylase" evidence="11">
    <location>
        <begin position="44"/>
        <end position="222"/>
    </location>
</feature>
<evidence type="ECO:0000256" key="8">
    <source>
        <dbReference type="ARBA" id="ARBA00023950"/>
    </source>
</evidence>
<evidence type="ECO:0000256" key="10">
    <source>
        <dbReference type="ARBA" id="ARBA00031036"/>
    </source>
</evidence>
<comment type="catalytic activity">
    <reaction evidence="7">
        <text>2'-deoxyguanosine + phosphate = 2-deoxy-alpha-D-ribose 1-phosphate + guanine</text>
        <dbReference type="Rhea" id="RHEA:27738"/>
        <dbReference type="ChEBI" id="CHEBI:16235"/>
        <dbReference type="ChEBI" id="CHEBI:17172"/>
        <dbReference type="ChEBI" id="CHEBI:43474"/>
        <dbReference type="ChEBI" id="CHEBI:57259"/>
        <dbReference type="EC" id="2.4.2.1"/>
    </reaction>
</comment>
<dbReference type="SUPFAM" id="SSF53167">
    <property type="entry name" value="Purine and uridine phosphorylases"/>
    <property type="match status" value="1"/>
</dbReference>
<evidence type="ECO:0000256" key="5">
    <source>
        <dbReference type="ARBA" id="ARBA00022679"/>
    </source>
</evidence>
<dbReference type="CDD" id="cd09009">
    <property type="entry name" value="PNP-EcPNPII_like"/>
    <property type="match status" value="1"/>
</dbReference>
<dbReference type="InterPro" id="IPR035994">
    <property type="entry name" value="Nucleoside_phosphorylase_sf"/>
</dbReference>
<keyword evidence="13" id="KW-1185">Reference proteome</keyword>
<name>A0A0N4XHY6_NIPBR</name>
<evidence type="ECO:0000256" key="2">
    <source>
        <dbReference type="ARBA" id="ARBA00006751"/>
    </source>
</evidence>
<comment type="catalytic activity">
    <reaction evidence="8">
        <text>2'-deoxyinosine + phosphate = 2-deoxy-alpha-D-ribose 1-phosphate + hypoxanthine</text>
        <dbReference type="Rhea" id="RHEA:27750"/>
        <dbReference type="ChEBI" id="CHEBI:17368"/>
        <dbReference type="ChEBI" id="CHEBI:28997"/>
        <dbReference type="ChEBI" id="CHEBI:43474"/>
        <dbReference type="ChEBI" id="CHEBI:57259"/>
        <dbReference type="EC" id="2.4.2.1"/>
    </reaction>
</comment>
<gene>
    <name evidence="12" type="ORF">NBR_LOCUS2139</name>
</gene>
<dbReference type="PIRSF" id="PIRSF000477">
    <property type="entry name" value="PurNPase"/>
    <property type="match status" value="1"/>
</dbReference>
<sequence length="230" mass="25086">MAAVYSNAHQTCEHPPINPRSYDDLLVVAESLRRKLGENAQADVGIICGSGLGLIADQVVDPVILPYREIPGFPSTTVEGHEGNLVFGKLSGKRVVCMQGRFHPFEHNMDMALCAFPVRVMHQLGVKTLIISNSAGGINPNFQDGDLMLIKDQIFLPGLGGMSPLVGVNDARFGAHFVSVHELYDKPLRRLAMEVAKKEGMRLFEGIYVMTGGPHYETPAEVGSRSTRES</sequence>
<dbReference type="GO" id="GO:0005737">
    <property type="term" value="C:cytoplasm"/>
    <property type="evidence" value="ECO:0007669"/>
    <property type="project" value="TreeGrafter"/>
</dbReference>
<proteinExistence type="inferred from homology"/>
<evidence type="ECO:0000256" key="6">
    <source>
        <dbReference type="ARBA" id="ARBA00023918"/>
    </source>
</evidence>
<dbReference type="STRING" id="27835.A0A0N4XHY6"/>
<evidence type="ECO:0000259" key="11">
    <source>
        <dbReference type="Pfam" id="PF01048"/>
    </source>
</evidence>
<dbReference type="InterPro" id="IPR000845">
    <property type="entry name" value="Nucleoside_phosphorylase_d"/>
</dbReference>
<dbReference type="WBParaSite" id="NBR_0000213801-mRNA-1">
    <property type="protein sequence ID" value="NBR_0000213801-mRNA-1"/>
    <property type="gene ID" value="NBR_0000213801"/>
</dbReference>
<organism evidence="14">
    <name type="scientific">Nippostrongylus brasiliensis</name>
    <name type="common">Rat hookworm</name>
    <dbReference type="NCBI Taxonomy" id="27835"/>
    <lineage>
        <taxon>Eukaryota</taxon>
        <taxon>Metazoa</taxon>
        <taxon>Ecdysozoa</taxon>
        <taxon>Nematoda</taxon>
        <taxon>Chromadorea</taxon>
        <taxon>Rhabditida</taxon>
        <taxon>Rhabditina</taxon>
        <taxon>Rhabditomorpha</taxon>
        <taxon>Strongyloidea</taxon>
        <taxon>Heligmosomidae</taxon>
        <taxon>Nippostrongylus</taxon>
    </lineage>
</organism>
<reference evidence="14" key="1">
    <citation type="submission" date="2017-02" db="UniProtKB">
        <authorList>
            <consortium name="WormBaseParasite"/>
        </authorList>
    </citation>
    <scope>IDENTIFICATION</scope>
</reference>
<dbReference type="GO" id="GO:0004731">
    <property type="term" value="F:purine-nucleoside phosphorylase activity"/>
    <property type="evidence" value="ECO:0007669"/>
    <property type="project" value="UniProtKB-EC"/>
</dbReference>
<dbReference type="PANTHER" id="PTHR11904">
    <property type="entry name" value="METHYLTHIOADENOSINE/PURINE NUCLEOSIDE PHOSPHORYLASE"/>
    <property type="match status" value="1"/>
</dbReference>
<dbReference type="NCBIfam" id="NF006054">
    <property type="entry name" value="PRK08202.1"/>
    <property type="match status" value="1"/>
</dbReference>
<comment type="pathway">
    <text evidence="1">Purine metabolism; purine nucleoside salvage.</text>
</comment>
<evidence type="ECO:0000313" key="12">
    <source>
        <dbReference type="EMBL" id="VDL65728.1"/>
    </source>
</evidence>